<dbReference type="EMBL" id="BMXA01000004">
    <property type="protein sequence ID" value="GHA14288.1"/>
    <property type="molecule type" value="Genomic_DNA"/>
</dbReference>
<evidence type="ECO:0000313" key="2">
    <source>
        <dbReference type="EMBL" id="GHA14288.1"/>
    </source>
</evidence>
<reference evidence="2" key="2">
    <citation type="submission" date="2020-09" db="EMBL/GenBank/DDBJ databases">
        <authorList>
            <person name="Sun Q."/>
            <person name="Kim S."/>
        </authorList>
    </citation>
    <scope>NUCLEOTIDE SEQUENCE</scope>
    <source>
        <strain evidence="2">KCTC 12711</strain>
    </source>
</reference>
<sequence length="114" mass="13163">MRPSEYYFKEGCYIEEWHNSPNDAAMSVARVRVEPHQSTRLHSLCDTEERYVLLQGVADVTVGPRTWRVAEGDVVVIPNGTPQRIKNLENTDLLFLAICTPRFDVHNYQDLQDE</sequence>
<feature type="domain" description="Cupin type-2" evidence="1">
    <location>
        <begin position="30"/>
        <end position="98"/>
    </location>
</feature>
<keyword evidence="3" id="KW-1185">Reference proteome</keyword>
<dbReference type="InterPro" id="IPR014710">
    <property type="entry name" value="RmlC-like_jellyroll"/>
</dbReference>
<proteinExistence type="predicted"/>
<dbReference type="InterPro" id="IPR011051">
    <property type="entry name" value="RmlC_Cupin_sf"/>
</dbReference>
<evidence type="ECO:0000259" key="1">
    <source>
        <dbReference type="Pfam" id="PF07883"/>
    </source>
</evidence>
<dbReference type="PANTHER" id="PTHR36114">
    <property type="entry name" value="16.7 KDA PROTEIN IN WHIE LOCUS"/>
    <property type="match status" value="1"/>
</dbReference>
<protein>
    <recommendedName>
        <fullName evidence="1">Cupin type-2 domain-containing protein</fullName>
    </recommendedName>
</protein>
<dbReference type="Pfam" id="PF07883">
    <property type="entry name" value="Cupin_2"/>
    <property type="match status" value="1"/>
</dbReference>
<dbReference type="Proteomes" id="UP000614811">
    <property type="component" value="Unassembled WGS sequence"/>
</dbReference>
<accession>A0A918RYN6</accession>
<comment type="caution">
    <text evidence="2">The sequence shown here is derived from an EMBL/GenBank/DDBJ whole genome shotgun (WGS) entry which is preliminary data.</text>
</comment>
<dbReference type="InterPro" id="IPR013096">
    <property type="entry name" value="Cupin_2"/>
</dbReference>
<name>A0A918RYN6_9GAMM</name>
<dbReference type="PANTHER" id="PTHR36114:SF1">
    <property type="entry name" value="16.7 KDA PROTEIN IN WHIE LOCUS"/>
    <property type="match status" value="1"/>
</dbReference>
<dbReference type="InterPro" id="IPR052044">
    <property type="entry name" value="PKS_Associated_Protein"/>
</dbReference>
<evidence type="ECO:0000313" key="3">
    <source>
        <dbReference type="Proteomes" id="UP000614811"/>
    </source>
</evidence>
<reference evidence="2" key="1">
    <citation type="journal article" date="2014" name="Int. J. Syst. Evol. Microbiol.">
        <title>Complete genome sequence of Corynebacterium casei LMG S-19264T (=DSM 44701T), isolated from a smear-ripened cheese.</title>
        <authorList>
            <consortium name="US DOE Joint Genome Institute (JGI-PGF)"/>
            <person name="Walter F."/>
            <person name="Albersmeier A."/>
            <person name="Kalinowski J."/>
            <person name="Ruckert C."/>
        </authorList>
    </citation>
    <scope>NUCLEOTIDE SEQUENCE</scope>
    <source>
        <strain evidence="2">KCTC 12711</strain>
    </source>
</reference>
<organism evidence="2 3">
    <name type="scientific">Arenicella chitinivorans</name>
    <dbReference type="NCBI Taxonomy" id="1329800"/>
    <lineage>
        <taxon>Bacteria</taxon>
        <taxon>Pseudomonadati</taxon>
        <taxon>Pseudomonadota</taxon>
        <taxon>Gammaproteobacteria</taxon>
        <taxon>Arenicellales</taxon>
        <taxon>Arenicellaceae</taxon>
        <taxon>Arenicella</taxon>
    </lineage>
</organism>
<dbReference type="RefSeq" id="WP_189401746.1">
    <property type="nucleotide sequence ID" value="NZ_BMXA01000004.1"/>
</dbReference>
<gene>
    <name evidence="2" type="ORF">GCM10008090_25080</name>
</gene>
<dbReference type="AlphaFoldDB" id="A0A918RYN6"/>
<dbReference type="Gene3D" id="2.60.120.10">
    <property type="entry name" value="Jelly Rolls"/>
    <property type="match status" value="1"/>
</dbReference>
<dbReference type="SUPFAM" id="SSF51182">
    <property type="entry name" value="RmlC-like cupins"/>
    <property type="match status" value="1"/>
</dbReference>